<dbReference type="CDD" id="cd12148">
    <property type="entry name" value="fungal_TF_MHR"/>
    <property type="match status" value="1"/>
</dbReference>
<evidence type="ECO:0000256" key="4">
    <source>
        <dbReference type="ARBA" id="ARBA00023125"/>
    </source>
</evidence>
<dbReference type="PROSITE" id="PS00463">
    <property type="entry name" value="ZN2_CY6_FUNGAL_1"/>
    <property type="match status" value="1"/>
</dbReference>
<name>A0A6A6DNN2_9PEZI</name>
<reference evidence="8" key="1">
    <citation type="journal article" date="2020" name="Stud. Mycol.">
        <title>101 Dothideomycetes genomes: a test case for predicting lifestyles and emergence of pathogens.</title>
        <authorList>
            <person name="Haridas S."/>
            <person name="Albert R."/>
            <person name="Binder M."/>
            <person name="Bloem J."/>
            <person name="Labutti K."/>
            <person name="Salamov A."/>
            <person name="Andreopoulos B."/>
            <person name="Baker S."/>
            <person name="Barry K."/>
            <person name="Bills G."/>
            <person name="Bluhm B."/>
            <person name="Cannon C."/>
            <person name="Castanera R."/>
            <person name="Culley D."/>
            <person name="Daum C."/>
            <person name="Ezra D."/>
            <person name="Gonzalez J."/>
            <person name="Henrissat B."/>
            <person name="Kuo A."/>
            <person name="Liang C."/>
            <person name="Lipzen A."/>
            <person name="Lutzoni F."/>
            <person name="Magnuson J."/>
            <person name="Mondo S."/>
            <person name="Nolan M."/>
            <person name="Ohm R."/>
            <person name="Pangilinan J."/>
            <person name="Park H.-J."/>
            <person name="Ramirez L."/>
            <person name="Alfaro M."/>
            <person name="Sun H."/>
            <person name="Tritt A."/>
            <person name="Yoshinaga Y."/>
            <person name="Zwiers L.-H."/>
            <person name="Turgeon B."/>
            <person name="Goodwin S."/>
            <person name="Spatafora J."/>
            <person name="Crous P."/>
            <person name="Grigoriev I."/>
        </authorList>
    </citation>
    <scope>NUCLEOTIDE SEQUENCE</scope>
    <source>
        <strain evidence="8">CBS 207.26</strain>
    </source>
</reference>
<dbReference type="InterPro" id="IPR007219">
    <property type="entry name" value="XnlR_reg_dom"/>
</dbReference>
<evidence type="ECO:0000259" key="7">
    <source>
        <dbReference type="PROSITE" id="PS50048"/>
    </source>
</evidence>
<accession>A0A6A6DNN2</accession>
<evidence type="ECO:0000256" key="2">
    <source>
        <dbReference type="ARBA" id="ARBA00022723"/>
    </source>
</evidence>
<dbReference type="InterPro" id="IPR036864">
    <property type="entry name" value="Zn2-C6_fun-type_DNA-bd_sf"/>
</dbReference>
<comment type="subcellular location">
    <subcellularLocation>
        <location evidence="1">Nucleus</location>
    </subcellularLocation>
</comment>
<feature type="domain" description="Zn(2)-C6 fungal-type" evidence="7">
    <location>
        <begin position="30"/>
        <end position="63"/>
    </location>
</feature>
<dbReference type="AlphaFoldDB" id="A0A6A6DNN2"/>
<evidence type="ECO:0000313" key="8">
    <source>
        <dbReference type="EMBL" id="KAF2179550.1"/>
    </source>
</evidence>
<dbReference type="SMART" id="SM00066">
    <property type="entry name" value="GAL4"/>
    <property type="match status" value="1"/>
</dbReference>
<evidence type="ECO:0000256" key="3">
    <source>
        <dbReference type="ARBA" id="ARBA00023015"/>
    </source>
</evidence>
<dbReference type="InterPro" id="IPR050987">
    <property type="entry name" value="AtrR-like"/>
</dbReference>
<dbReference type="PANTHER" id="PTHR46910:SF37">
    <property type="entry name" value="ZN(II)2CYS6 TRANSCRIPTION FACTOR (EUROFUNG)"/>
    <property type="match status" value="1"/>
</dbReference>
<dbReference type="GO" id="GO:0006351">
    <property type="term" value="P:DNA-templated transcription"/>
    <property type="evidence" value="ECO:0007669"/>
    <property type="project" value="InterPro"/>
</dbReference>
<organism evidence="8 9">
    <name type="scientific">Zopfia rhizophila CBS 207.26</name>
    <dbReference type="NCBI Taxonomy" id="1314779"/>
    <lineage>
        <taxon>Eukaryota</taxon>
        <taxon>Fungi</taxon>
        <taxon>Dikarya</taxon>
        <taxon>Ascomycota</taxon>
        <taxon>Pezizomycotina</taxon>
        <taxon>Dothideomycetes</taxon>
        <taxon>Dothideomycetes incertae sedis</taxon>
        <taxon>Zopfiaceae</taxon>
        <taxon>Zopfia</taxon>
    </lineage>
</organism>
<dbReference type="CDD" id="cd00067">
    <property type="entry name" value="GAL4"/>
    <property type="match status" value="1"/>
</dbReference>
<dbReference type="InterPro" id="IPR001138">
    <property type="entry name" value="Zn2Cys6_DnaBD"/>
</dbReference>
<keyword evidence="3" id="KW-0805">Transcription regulation</keyword>
<sequence length="638" mass="70688">APPNLQLSLLKGTYADMEGNTVLQPKASKTCDDCKARKVRCVSDNADSQACINCIKRRARCHFSVSKRRVKRPAPESLAAINGGDALAPSLGATSSPAHRQQLEKRPSYLYIDHLLENRQASGRRRNESSLVKVRAHDSYGSSGLAFFSERRITSISNRLGHTKLRDIMEALASIINSRMNRDIHPSGPIIKFHSPSTPLQISDESAKSYIRAYFDYVHPMYPFLDRTEFEEKAFKPHLVHLMKVNPPFSALYHTVLALGCQYQDGGSFEPGKGIPWRLYQFALGSFSDILVPKETLVNAIFAHNSSCVQIGNMLTTEAARMAQLLGFNRATYHGENESACSRTFWVVYILEKMSSFVCGRASVLVDYDIGTPVPDAHEAVFGDFDWFLTMVRFSRLISKAYEMLFSVSATLIPAESCHAATDTVNNDLECWRKSIPEAFRPGDPFQPTNFADHSSMAVALRTHYHYYSVVIALSRLSLHVDAETLSRRQSESTKALMNAARATIELTRYIDTEAYAPVWILVSMPLSASFILFDFIVHNPIHPETKRNLSLLGVASGYFCRLEYASGGSLPSSPFSDFVHIAGQYVRDVDSGVIDGTAGAANSYVLPEQPTVTNPDPEASSLSVSVSNLSITHCLPC</sequence>
<dbReference type="Proteomes" id="UP000800200">
    <property type="component" value="Unassembled WGS sequence"/>
</dbReference>
<dbReference type="PANTHER" id="PTHR46910">
    <property type="entry name" value="TRANSCRIPTION FACTOR PDR1"/>
    <property type="match status" value="1"/>
</dbReference>
<dbReference type="Pfam" id="PF04082">
    <property type="entry name" value="Fungal_trans"/>
    <property type="match status" value="1"/>
</dbReference>
<keyword evidence="2" id="KW-0479">Metal-binding</keyword>
<keyword evidence="5" id="KW-0804">Transcription</keyword>
<keyword evidence="6" id="KW-0539">Nucleus</keyword>
<dbReference type="SMART" id="SM00906">
    <property type="entry name" value="Fungal_trans"/>
    <property type="match status" value="1"/>
</dbReference>
<keyword evidence="4" id="KW-0238">DNA-binding</keyword>
<dbReference type="Gene3D" id="4.10.240.10">
    <property type="entry name" value="Zn(2)-C6 fungal-type DNA-binding domain"/>
    <property type="match status" value="1"/>
</dbReference>
<feature type="non-terminal residue" evidence="8">
    <location>
        <position position="1"/>
    </location>
</feature>
<dbReference type="GO" id="GO:0003677">
    <property type="term" value="F:DNA binding"/>
    <property type="evidence" value="ECO:0007669"/>
    <property type="project" value="UniProtKB-KW"/>
</dbReference>
<dbReference type="PROSITE" id="PS50048">
    <property type="entry name" value="ZN2_CY6_FUNGAL_2"/>
    <property type="match status" value="1"/>
</dbReference>
<evidence type="ECO:0000256" key="6">
    <source>
        <dbReference type="ARBA" id="ARBA00023242"/>
    </source>
</evidence>
<gene>
    <name evidence="8" type="ORF">K469DRAFT_595365</name>
</gene>
<dbReference type="GO" id="GO:0008270">
    <property type="term" value="F:zinc ion binding"/>
    <property type="evidence" value="ECO:0007669"/>
    <property type="project" value="InterPro"/>
</dbReference>
<protein>
    <recommendedName>
        <fullName evidence="7">Zn(2)-C6 fungal-type domain-containing protein</fullName>
    </recommendedName>
</protein>
<dbReference type="OrthoDB" id="39175at2759"/>
<evidence type="ECO:0000313" key="9">
    <source>
        <dbReference type="Proteomes" id="UP000800200"/>
    </source>
</evidence>
<dbReference type="GO" id="GO:0005634">
    <property type="term" value="C:nucleus"/>
    <property type="evidence" value="ECO:0007669"/>
    <property type="project" value="UniProtKB-SubCell"/>
</dbReference>
<dbReference type="EMBL" id="ML994665">
    <property type="protein sequence ID" value="KAF2179550.1"/>
    <property type="molecule type" value="Genomic_DNA"/>
</dbReference>
<evidence type="ECO:0000256" key="1">
    <source>
        <dbReference type="ARBA" id="ARBA00004123"/>
    </source>
</evidence>
<dbReference type="SUPFAM" id="SSF57701">
    <property type="entry name" value="Zn2/Cys6 DNA-binding domain"/>
    <property type="match status" value="1"/>
</dbReference>
<evidence type="ECO:0000256" key="5">
    <source>
        <dbReference type="ARBA" id="ARBA00023163"/>
    </source>
</evidence>
<dbReference type="GO" id="GO:0000981">
    <property type="term" value="F:DNA-binding transcription factor activity, RNA polymerase II-specific"/>
    <property type="evidence" value="ECO:0007669"/>
    <property type="project" value="InterPro"/>
</dbReference>
<proteinExistence type="predicted"/>
<keyword evidence="9" id="KW-1185">Reference proteome</keyword>